<accession>C0LT99</accession>
<dbReference type="SUPFAM" id="SSF46458">
    <property type="entry name" value="Globin-like"/>
    <property type="match status" value="1"/>
</dbReference>
<dbReference type="GO" id="GO:0005344">
    <property type="term" value="F:oxygen carrier activity"/>
    <property type="evidence" value="ECO:0007669"/>
    <property type="project" value="UniProtKB-UniRule"/>
</dbReference>
<dbReference type="GO" id="GO:0019825">
    <property type="term" value="F:oxygen binding"/>
    <property type="evidence" value="ECO:0007669"/>
    <property type="project" value="UniProtKB-UniRule"/>
</dbReference>
<dbReference type="InterPro" id="IPR012292">
    <property type="entry name" value="Globin/Proto"/>
</dbReference>
<dbReference type="EMBL" id="FJ767938">
    <property type="protein sequence ID" value="ACN86306.1"/>
    <property type="molecule type" value="mRNA"/>
</dbReference>
<dbReference type="AlphaFoldDB" id="C0LT99"/>
<organism evidence="12">
    <name type="scientific">Pectinaria gouldii</name>
    <name type="common">Trumpet worm</name>
    <name type="synonym">Ice-cream cone worm</name>
    <dbReference type="NCBI Taxonomy" id="260746"/>
    <lineage>
        <taxon>Eukaryota</taxon>
        <taxon>Metazoa</taxon>
        <taxon>Spiralia</taxon>
        <taxon>Lophotrochozoa</taxon>
        <taxon>Annelida</taxon>
        <taxon>Polychaeta</taxon>
        <taxon>Sedentaria</taxon>
        <taxon>Canalipalpata</taxon>
        <taxon>Terebellida</taxon>
        <taxon>Terebelliformia</taxon>
        <taxon>Pectinariidae</taxon>
        <taxon>Pectinaria</taxon>
    </lineage>
</organism>
<keyword evidence="5 6" id="KW-0408">Iron</keyword>
<evidence type="ECO:0000256" key="10">
    <source>
        <dbReference type="SAM" id="SignalP"/>
    </source>
</evidence>
<dbReference type="InterPro" id="IPR000971">
    <property type="entry name" value="Globin"/>
</dbReference>
<evidence type="ECO:0000256" key="8">
    <source>
        <dbReference type="PIRSR" id="PIRSR036517-2"/>
    </source>
</evidence>
<dbReference type="GO" id="GO:0005576">
    <property type="term" value="C:extracellular region"/>
    <property type="evidence" value="ECO:0007669"/>
    <property type="project" value="UniProtKB-UniRule"/>
</dbReference>
<sequence length="161" mass="17992">MLRLTLVLALASLAAAHCSWENRKEVQEIWHSVWGSQFAGRRVAVAKAVFQDLFNRDPDAKALFTRVNVDDMDSPEFEAHCLRVTNGLDTVIGLLDDATVLNEQLGHLHTQHEQREGVTAEHFAIFARSMAGALDQVAPCFNHRAWDDCFQVISDGIAHDL</sequence>
<dbReference type="PANTHER" id="PTHR47217">
    <property type="entry name" value="GLOBIN-LIKE PROTEIN"/>
    <property type="match status" value="1"/>
</dbReference>
<evidence type="ECO:0000256" key="7">
    <source>
        <dbReference type="PIRSR" id="PIRSR036517-1"/>
    </source>
</evidence>
<feature type="disulfide bond" evidence="8">
    <location>
        <begin position="18"/>
        <end position="149"/>
    </location>
</feature>
<feature type="chain" id="PRO_5002899152" description="Extracellular globin" evidence="10">
    <location>
        <begin position="17"/>
        <end position="161"/>
    </location>
</feature>
<reference evidence="12" key="1">
    <citation type="submission" date="2009-02" db="EMBL/GenBank/DDBJ databases">
        <authorList>
            <person name="Schiroo N.K."/>
            <person name="Dean M.A."/>
        </authorList>
    </citation>
    <scope>NUCLEOTIDE SEQUENCE</scope>
</reference>
<evidence type="ECO:0000256" key="2">
    <source>
        <dbReference type="ARBA" id="ARBA00022617"/>
    </source>
</evidence>
<keyword evidence="1 6" id="KW-0813">Transport</keyword>
<keyword evidence="4 6" id="KW-0479">Metal-binding</keyword>
<evidence type="ECO:0000256" key="6">
    <source>
        <dbReference type="PIRNR" id="PIRNR036517"/>
    </source>
</evidence>
<dbReference type="CDD" id="cd01040">
    <property type="entry name" value="Mb-like"/>
    <property type="match status" value="1"/>
</dbReference>
<dbReference type="PIRSF" id="PIRSF036517">
    <property type="entry name" value="Ext_hemo"/>
    <property type="match status" value="1"/>
</dbReference>
<proteinExistence type="evidence at transcript level"/>
<dbReference type="PROSITE" id="PS01033">
    <property type="entry name" value="GLOBIN"/>
    <property type="match status" value="1"/>
</dbReference>
<keyword evidence="10" id="KW-0732">Signal</keyword>
<dbReference type="InterPro" id="IPR014610">
    <property type="entry name" value="Haemoglobin_extracell"/>
</dbReference>
<feature type="domain" description="Globin" evidence="11">
    <location>
        <begin position="17"/>
        <end position="161"/>
    </location>
</feature>
<name>C0LT99_PECGU</name>
<comment type="similarity">
    <text evidence="6 9">Belongs to the globin family.</text>
</comment>
<feature type="binding site" description="proximal binding residue" evidence="7">
    <location>
        <position position="112"/>
    </location>
    <ligand>
        <name>heme b</name>
        <dbReference type="ChEBI" id="CHEBI:60344"/>
    </ligand>
    <ligandPart>
        <name>Fe</name>
        <dbReference type="ChEBI" id="CHEBI:18248"/>
    </ligandPart>
</feature>
<evidence type="ECO:0000256" key="1">
    <source>
        <dbReference type="ARBA" id="ARBA00022448"/>
    </source>
</evidence>
<protein>
    <recommendedName>
        <fullName evidence="6">Extracellular globin</fullName>
    </recommendedName>
</protein>
<dbReference type="GO" id="GO:0020037">
    <property type="term" value="F:heme binding"/>
    <property type="evidence" value="ECO:0007669"/>
    <property type="project" value="UniProtKB-UniRule"/>
</dbReference>
<keyword evidence="2 6" id="KW-0349">Heme</keyword>
<dbReference type="GO" id="GO:0005833">
    <property type="term" value="C:hemoglobin complex"/>
    <property type="evidence" value="ECO:0007669"/>
    <property type="project" value="UniProtKB-UniRule"/>
</dbReference>
<dbReference type="GO" id="GO:0005506">
    <property type="term" value="F:iron ion binding"/>
    <property type="evidence" value="ECO:0007669"/>
    <property type="project" value="UniProtKB-UniRule"/>
</dbReference>
<dbReference type="Pfam" id="PF00042">
    <property type="entry name" value="Globin"/>
    <property type="match status" value="1"/>
</dbReference>
<evidence type="ECO:0000256" key="3">
    <source>
        <dbReference type="ARBA" id="ARBA00022621"/>
    </source>
</evidence>
<evidence type="ECO:0000259" key="11">
    <source>
        <dbReference type="PROSITE" id="PS01033"/>
    </source>
</evidence>
<keyword evidence="3 6" id="KW-0561">Oxygen transport</keyword>
<feature type="signal peptide" evidence="10">
    <location>
        <begin position="1"/>
        <end position="16"/>
    </location>
</feature>
<dbReference type="Gene3D" id="1.10.490.10">
    <property type="entry name" value="Globins"/>
    <property type="match status" value="1"/>
</dbReference>
<evidence type="ECO:0000313" key="12">
    <source>
        <dbReference type="EMBL" id="ACN86306.1"/>
    </source>
</evidence>
<dbReference type="InterPro" id="IPR009050">
    <property type="entry name" value="Globin-like_sf"/>
</dbReference>
<dbReference type="PANTHER" id="PTHR47217:SF1">
    <property type="entry name" value="GLOBIN-LIKE PROTEIN"/>
    <property type="match status" value="1"/>
</dbReference>
<keyword evidence="8" id="KW-1015">Disulfide bond</keyword>
<evidence type="ECO:0000256" key="9">
    <source>
        <dbReference type="RuleBase" id="RU000356"/>
    </source>
</evidence>
<dbReference type="InterPro" id="IPR044399">
    <property type="entry name" value="Mb-like_M"/>
</dbReference>
<evidence type="ECO:0000256" key="4">
    <source>
        <dbReference type="ARBA" id="ARBA00022723"/>
    </source>
</evidence>
<evidence type="ECO:0000256" key="5">
    <source>
        <dbReference type="ARBA" id="ARBA00023004"/>
    </source>
</evidence>